<proteinExistence type="predicted"/>
<gene>
    <name evidence="4" type="ORF">G1H10_22595</name>
</gene>
<evidence type="ECO:0000259" key="3">
    <source>
        <dbReference type="PROSITE" id="PS51109"/>
    </source>
</evidence>
<feature type="region of interest" description="Disordered" evidence="2">
    <location>
        <begin position="1"/>
        <end position="32"/>
    </location>
</feature>
<dbReference type="Proteomes" id="UP000475214">
    <property type="component" value="Unassembled WGS sequence"/>
</dbReference>
<evidence type="ECO:0000313" key="5">
    <source>
        <dbReference type="Proteomes" id="UP000475214"/>
    </source>
</evidence>
<keyword evidence="5" id="KW-1185">Reference proteome</keyword>
<comment type="caution">
    <text evidence="4">The sequence shown here is derived from an EMBL/GenBank/DDBJ whole genome shotgun (WGS) entry which is preliminary data.</text>
</comment>
<accession>A0A6L9SD00</accession>
<dbReference type="SMART" id="SM01208">
    <property type="entry name" value="G5"/>
    <property type="match status" value="1"/>
</dbReference>
<dbReference type="AlphaFoldDB" id="A0A6L9SD00"/>
<keyword evidence="1" id="KW-0732">Signal</keyword>
<reference evidence="4 5" key="1">
    <citation type="submission" date="2020-02" db="EMBL/GenBank/DDBJ databases">
        <authorList>
            <person name="Li X.-J."/>
            <person name="Han X.-M."/>
        </authorList>
    </citation>
    <scope>NUCLEOTIDE SEQUENCE [LARGE SCALE GENOMIC DNA]</scope>
    <source>
        <strain evidence="4 5">CCTCC AB 2017055</strain>
    </source>
</reference>
<feature type="domain" description="G5" evidence="3">
    <location>
        <begin position="1"/>
        <end position="79"/>
    </location>
</feature>
<dbReference type="InterPro" id="IPR011098">
    <property type="entry name" value="G5_dom"/>
</dbReference>
<dbReference type="Gene3D" id="2.20.230.10">
    <property type="entry name" value="Resuscitation-promoting factor rpfb"/>
    <property type="match status" value="1"/>
</dbReference>
<dbReference type="EMBL" id="JAAGOA010000018">
    <property type="protein sequence ID" value="NEE02957.1"/>
    <property type="molecule type" value="Genomic_DNA"/>
</dbReference>
<evidence type="ECO:0000256" key="2">
    <source>
        <dbReference type="SAM" id="MobiDB-lite"/>
    </source>
</evidence>
<feature type="region of interest" description="Disordered" evidence="2">
    <location>
        <begin position="79"/>
        <end position="104"/>
    </location>
</feature>
<dbReference type="Pfam" id="PF07501">
    <property type="entry name" value="G5"/>
    <property type="match status" value="1"/>
</dbReference>
<sequence>MITVTTETETEAIPFKTVETDDPDMPKGESAVVTEGVEGEKTLTYEVTATDGEETSRELVDEEITTQPVDEVIAVGTYVEPEPEPEPEPESEPEGDCDPNYAGACVPIDSDVDCAGGSGDGPSYVRGPVTVIGTDVYRLDADGDGIACEQ</sequence>
<evidence type="ECO:0000256" key="1">
    <source>
        <dbReference type="ARBA" id="ARBA00022729"/>
    </source>
</evidence>
<evidence type="ECO:0000313" key="4">
    <source>
        <dbReference type="EMBL" id="NEE02957.1"/>
    </source>
</evidence>
<protein>
    <recommendedName>
        <fullName evidence="3">G5 domain-containing protein</fullName>
    </recommendedName>
</protein>
<name>A0A6L9SD00_9ACTN</name>
<dbReference type="PROSITE" id="PS51109">
    <property type="entry name" value="G5"/>
    <property type="match status" value="1"/>
</dbReference>
<organism evidence="4 5">
    <name type="scientific">Phytoactinopolyspora halotolerans</name>
    <dbReference type="NCBI Taxonomy" id="1981512"/>
    <lineage>
        <taxon>Bacteria</taxon>
        <taxon>Bacillati</taxon>
        <taxon>Actinomycetota</taxon>
        <taxon>Actinomycetes</taxon>
        <taxon>Jiangellales</taxon>
        <taxon>Jiangellaceae</taxon>
        <taxon>Phytoactinopolyspora</taxon>
    </lineage>
</organism>
<feature type="compositionally biased region" description="Acidic residues" evidence="2">
    <location>
        <begin position="81"/>
        <end position="97"/>
    </location>
</feature>